<keyword evidence="4" id="KW-0274">FAD</keyword>
<dbReference type="PANTHER" id="PTHR43429:SF1">
    <property type="entry name" value="NAD(P)H SULFUR OXIDOREDUCTASE (COA-DEPENDENT)"/>
    <property type="match status" value="1"/>
</dbReference>
<dbReference type="InterPro" id="IPR036188">
    <property type="entry name" value="FAD/NAD-bd_sf"/>
</dbReference>
<dbReference type="GO" id="GO:0016491">
    <property type="term" value="F:oxidoreductase activity"/>
    <property type="evidence" value="ECO:0007669"/>
    <property type="project" value="UniProtKB-KW"/>
</dbReference>
<dbReference type="PANTHER" id="PTHR43429">
    <property type="entry name" value="PYRIDINE NUCLEOTIDE-DISULFIDE OXIDOREDUCTASE DOMAIN-CONTAINING"/>
    <property type="match status" value="1"/>
</dbReference>
<accession>A0A6G7PVI9</accession>
<dbReference type="Proteomes" id="UP000502179">
    <property type="component" value="Chromosome"/>
</dbReference>
<evidence type="ECO:0000256" key="3">
    <source>
        <dbReference type="ARBA" id="ARBA00022630"/>
    </source>
</evidence>
<dbReference type="SUPFAM" id="SSF52821">
    <property type="entry name" value="Rhodanese/Cell cycle control phosphatase"/>
    <property type="match status" value="1"/>
</dbReference>
<dbReference type="Gene3D" id="3.40.250.10">
    <property type="entry name" value="Rhodanese-like domain"/>
    <property type="match status" value="1"/>
</dbReference>
<evidence type="ECO:0000256" key="5">
    <source>
        <dbReference type="ARBA" id="ARBA00023002"/>
    </source>
</evidence>
<dbReference type="SUPFAM" id="SSF51905">
    <property type="entry name" value="FAD/NAD(P)-binding domain"/>
    <property type="match status" value="1"/>
</dbReference>
<evidence type="ECO:0000313" key="8">
    <source>
        <dbReference type="Proteomes" id="UP000502179"/>
    </source>
</evidence>
<dbReference type="EMBL" id="CP048877">
    <property type="protein sequence ID" value="QIJ71607.1"/>
    <property type="molecule type" value="Genomic_DNA"/>
</dbReference>
<dbReference type="SUPFAM" id="SSF55424">
    <property type="entry name" value="FAD/NAD-linked reductases, dimerisation (C-terminal) domain"/>
    <property type="match status" value="1"/>
</dbReference>
<dbReference type="CDD" id="cd00158">
    <property type="entry name" value="RHOD"/>
    <property type="match status" value="1"/>
</dbReference>
<dbReference type="InterPro" id="IPR004099">
    <property type="entry name" value="Pyr_nucl-diS_OxRdtase_dimer"/>
</dbReference>
<dbReference type="InterPro" id="IPR001763">
    <property type="entry name" value="Rhodanese-like_dom"/>
</dbReference>
<gene>
    <name evidence="7" type="ORF">G4V39_04655</name>
</gene>
<organism evidence="7 8">
    <name type="scientific">Thermosulfuriphilus ammonigenes</name>
    <dbReference type="NCBI Taxonomy" id="1936021"/>
    <lineage>
        <taxon>Bacteria</taxon>
        <taxon>Pseudomonadati</taxon>
        <taxon>Thermodesulfobacteriota</taxon>
        <taxon>Thermodesulfobacteria</taxon>
        <taxon>Thermodesulfobacteriales</taxon>
        <taxon>Thermodesulfobacteriaceae</taxon>
        <taxon>Thermosulfuriphilus</taxon>
    </lineage>
</organism>
<dbReference type="InterPro" id="IPR023753">
    <property type="entry name" value="FAD/NAD-binding_dom"/>
</dbReference>
<dbReference type="AlphaFoldDB" id="A0A6G7PVI9"/>
<proteinExistence type="inferred from homology"/>
<keyword evidence="5" id="KW-0560">Oxidoreductase</keyword>
<comment type="cofactor">
    <cofactor evidence="1">
        <name>FAD</name>
        <dbReference type="ChEBI" id="CHEBI:57692"/>
    </cofactor>
</comment>
<evidence type="ECO:0000256" key="2">
    <source>
        <dbReference type="ARBA" id="ARBA00009130"/>
    </source>
</evidence>
<dbReference type="Pfam" id="PF02852">
    <property type="entry name" value="Pyr_redox_dim"/>
    <property type="match status" value="1"/>
</dbReference>
<keyword evidence="8" id="KW-1185">Reference proteome</keyword>
<sequence length="570" mass="62550">MSERFVVIGAVAAGPRAACRAKRLRPDAEVILLDKDDLISYGGCGIPYYVSGDITDEKELRSTTFHMLRDESFFRDAKGVEVLTRTLATSIDRKNKVVHIKYLDSGKEETLAYDKLVLATGSQPFVLPIPGNDLDGVFTIANLHKAIEIKHRLSSGQVEKAVVIGGGAIGLEMSEALADLWGVEVTVLEYMPQVLPRIVDPVMAKMVEAHLREKGLQVVTNSRIKEIKGEAGKVRAVVAEEGVYPADLVIMSVGVRPNSQLAREAGLEIGPFGGIVVNHRLQTSDPDIYAGGDCVENYHLLTGKRFPMPLGSLANKHGRIIGTNLAGGTEIFEGCLGSFVMKVFDLSVAGTGLSLQWARQEGFPAAHALHNQTDRAHFFPGSAIIHLQMVFDPRTQRVLGVQGLGPAGDAVFARVGMAAALIRQKATIADFSSFEVPYAPPFANAMDALNALANVADNIVSGRMRTIEVDEAVARLYSGDEMALFVDLRHKKEAEPYEARYPGRWIWMAYNDVRRRYQELPSDKDLLLVCNSGMRSYEVQRFLDQVGLKRNWVIHGGMNVLRRQGVDLLK</sequence>
<dbReference type="Gene3D" id="3.50.50.60">
    <property type="entry name" value="FAD/NAD(P)-binding domain"/>
    <property type="match status" value="2"/>
</dbReference>
<dbReference type="KEGG" id="tav:G4V39_04655"/>
<dbReference type="InterPro" id="IPR050260">
    <property type="entry name" value="FAD-bd_OxRdtase"/>
</dbReference>
<evidence type="ECO:0000256" key="4">
    <source>
        <dbReference type="ARBA" id="ARBA00022827"/>
    </source>
</evidence>
<evidence type="ECO:0000256" key="6">
    <source>
        <dbReference type="ARBA" id="ARBA00023284"/>
    </source>
</evidence>
<dbReference type="PROSITE" id="PS50206">
    <property type="entry name" value="RHODANESE_3"/>
    <property type="match status" value="1"/>
</dbReference>
<reference evidence="7 8" key="1">
    <citation type="submission" date="2020-02" db="EMBL/GenBank/DDBJ databases">
        <title>Genome analysis of Thermosulfuriphilus ammonigenes ST65T, an anaerobic thermophilic chemolithoautotrophic bacterium isolated from a deep-sea hydrothermal vent.</title>
        <authorList>
            <person name="Slobodkina G."/>
            <person name="Allioux M."/>
            <person name="Merkel A."/>
            <person name="Alain K."/>
            <person name="Jebbar M."/>
            <person name="Slobodkin A."/>
        </authorList>
    </citation>
    <scope>NUCLEOTIDE SEQUENCE [LARGE SCALE GENOMIC DNA]</scope>
    <source>
        <strain evidence="7 8">ST65</strain>
    </source>
</reference>
<keyword evidence="6" id="KW-0676">Redox-active center</keyword>
<dbReference type="PRINTS" id="PR00411">
    <property type="entry name" value="PNDRDTASEI"/>
</dbReference>
<evidence type="ECO:0000256" key="1">
    <source>
        <dbReference type="ARBA" id="ARBA00001974"/>
    </source>
</evidence>
<dbReference type="PRINTS" id="PR00368">
    <property type="entry name" value="FADPNR"/>
</dbReference>
<evidence type="ECO:0000313" key="7">
    <source>
        <dbReference type="EMBL" id="QIJ71607.1"/>
    </source>
</evidence>
<dbReference type="InterPro" id="IPR016156">
    <property type="entry name" value="FAD/NAD-linked_Rdtase_dimer_sf"/>
</dbReference>
<dbReference type="Pfam" id="PF07992">
    <property type="entry name" value="Pyr_redox_2"/>
    <property type="match status" value="1"/>
</dbReference>
<dbReference type="InterPro" id="IPR036873">
    <property type="entry name" value="Rhodanese-like_dom_sf"/>
</dbReference>
<protein>
    <submittedName>
        <fullName evidence="7">FAD-dependent oxidoreductase</fullName>
    </submittedName>
</protein>
<comment type="similarity">
    <text evidence="2">Belongs to the class-III pyridine nucleotide-disulfide oxidoreductase family.</text>
</comment>
<name>A0A6G7PVI9_9BACT</name>
<dbReference type="RefSeq" id="WP_166031825.1">
    <property type="nucleotide sequence ID" value="NZ_CP048877.1"/>
</dbReference>
<keyword evidence="3" id="KW-0285">Flavoprotein</keyword>